<evidence type="ECO:0000313" key="2">
    <source>
        <dbReference type="EMBL" id="KSU01811.1"/>
    </source>
</evidence>
<dbReference type="RefSeq" id="WP_058220220.1">
    <property type="nucleotide sequence ID" value="NZ_LKLN01000088.1"/>
</dbReference>
<accession>A0A0V8CKI1</accession>
<dbReference type="CDD" id="cd00093">
    <property type="entry name" value="HTH_XRE"/>
    <property type="match status" value="1"/>
</dbReference>
<dbReference type="InterPro" id="IPR003491">
    <property type="entry name" value="REP-like_C"/>
</dbReference>
<dbReference type="SMART" id="SM00530">
    <property type="entry name" value="HTH_XRE"/>
    <property type="match status" value="1"/>
</dbReference>
<dbReference type="InterPro" id="IPR010982">
    <property type="entry name" value="Lambda_DNA-bd_dom_sf"/>
</dbReference>
<reference evidence="3" key="1">
    <citation type="submission" date="2015-10" db="EMBL/GenBank/DDBJ databases">
        <title>Draft Genome Sequences of 11 Lactococcus lactis subspecies cremoris strains.</title>
        <authorList>
            <person name="Wels M."/>
            <person name="Backus L."/>
            <person name="Boekhorst J."/>
            <person name="Dijkstra A."/>
            <person name="Beerthuizen M."/>
            <person name="Kelly W."/>
            <person name="Siezen R."/>
            <person name="Bachmann H."/>
            <person name="Van Hijum S."/>
        </authorList>
    </citation>
    <scope>NUCLEOTIDE SEQUENCE [LARGE SCALE GENOMIC DNA]</scope>
    <source>
        <strain evidence="3">KF282</strain>
    </source>
</reference>
<evidence type="ECO:0000313" key="3">
    <source>
        <dbReference type="Proteomes" id="UP000053058"/>
    </source>
</evidence>
<organism evidence="2 3">
    <name type="scientific">Lactococcus lactis subsp. lactis</name>
    <name type="common">Streptococcus lactis</name>
    <dbReference type="NCBI Taxonomy" id="1360"/>
    <lineage>
        <taxon>Bacteria</taxon>
        <taxon>Bacillati</taxon>
        <taxon>Bacillota</taxon>
        <taxon>Bacilli</taxon>
        <taxon>Lactobacillales</taxon>
        <taxon>Streptococcaceae</taxon>
        <taxon>Lactococcus</taxon>
    </lineage>
</organism>
<dbReference type="PROSITE" id="PS50943">
    <property type="entry name" value="HTH_CROC1"/>
    <property type="match status" value="1"/>
</dbReference>
<gene>
    <name evidence="2" type="ORF">KF282_2515</name>
</gene>
<dbReference type="GO" id="GO:0003677">
    <property type="term" value="F:DNA binding"/>
    <property type="evidence" value="ECO:0007669"/>
    <property type="project" value="InterPro"/>
</dbReference>
<dbReference type="Proteomes" id="UP000053058">
    <property type="component" value="Unassembled WGS sequence"/>
</dbReference>
<sequence>MVKVAKQVSINLMTPNDLKLLRKKNKWTLRDFSGKVGVSKSLLSAMEKGERVITAKTSDQIRQSLGLVLETRTDEELRAHLDYLKLTLFETTAEIVMEKVVGIEKKYFHVEHLKRHHYDRVYRCGAIQVYEADKLEQGILLEMSGQGLREFEEFLAESDFELNDWLILATDSEFYRDAGWYSRFNCTRLDIALDEMLRKNGNYNLRDILWRNAQNTEVPLIRSPLRSNGNVEDLRFSDEEIEEEIFQPDFLKQDEALLSLAEKDWRNDVIHKIQQQENHTKNRSLGLSIKFGSRGSAFFARFYEKAKERSKKERITLEEALLNDPVVNRYEMEMKDKYAMYAFNQLAQGELLHQIGISILLSRIEILEEIELSNGKKAYQYHKPFYDVFGDYTKVRINGKTNKSKLDEKIRWIENQVIGTLSMIREVFGSEWTQNWLNKLMNEVMFTEQQKADISMEKLRVTNHDNGYYEKFNKQFIREKFEMYKNEENHKIEKLYEIRVKGNPLKAVLYINNMGNWDTKIPDGMTKLEIQRLGSLKGVDFFDSELFSVKEVLDAGGIKKIRK</sequence>
<dbReference type="InterPro" id="IPR040819">
    <property type="entry name" value="Rol_Rep_N"/>
</dbReference>
<dbReference type="EMBL" id="LKLN01000088">
    <property type="protein sequence ID" value="KSU01811.1"/>
    <property type="molecule type" value="Genomic_DNA"/>
</dbReference>
<name>A0A0V8CKI1_LACLL</name>
<dbReference type="SUPFAM" id="SSF47413">
    <property type="entry name" value="lambda repressor-like DNA-binding domains"/>
    <property type="match status" value="1"/>
</dbReference>
<dbReference type="PATRIC" id="fig|1360.105.peg.1604"/>
<dbReference type="InterPro" id="IPR001387">
    <property type="entry name" value="Cro/C1-type_HTH"/>
</dbReference>
<dbReference type="Pfam" id="PF12844">
    <property type="entry name" value="HTH_19"/>
    <property type="match status" value="1"/>
</dbReference>
<dbReference type="Pfam" id="PF02486">
    <property type="entry name" value="Rep_trans"/>
    <property type="match status" value="1"/>
</dbReference>
<dbReference type="Gene3D" id="1.10.260.40">
    <property type="entry name" value="lambda repressor-like DNA-binding domains"/>
    <property type="match status" value="1"/>
</dbReference>
<dbReference type="Pfam" id="PF18106">
    <property type="entry name" value="Rol_Rep_N"/>
    <property type="match status" value="1"/>
</dbReference>
<feature type="domain" description="HTH cro/C1-type" evidence="1">
    <location>
        <begin position="18"/>
        <end position="77"/>
    </location>
</feature>
<evidence type="ECO:0000259" key="1">
    <source>
        <dbReference type="PROSITE" id="PS50943"/>
    </source>
</evidence>
<dbReference type="AlphaFoldDB" id="A0A0V8CKI1"/>
<protein>
    <submittedName>
        <fullName evidence="2">Transcriptional regulator Cro/CI family</fullName>
    </submittedName>
</protein>
<comment type="caution">
    <text evidence="2">The sequence shown here is derived from an EMBL/GenBank/DDBJ whole genome shotgun (WGS) entry which is preliminary data.</text>
</comment>
<proteinExistence type="predicted"/>